<sequence>MTQCLSISTEPRAGRLQNVNLKQTLPGFLLFNNNNRTGSKGRNLESRTSVLTTIFESEMEGLGLHGLERMPSLDFPSRRPWHTDHGPNGSHGHSVRKQTTPTFELTCLSLTEERRSCDRRKLDVLPPRRSDTSRQTCVPTHHGAVTHDLLVPPAKGYPIRKRKRAHETDIAHGEDRPCVKRQRTNEWNQETRFYIPLSLHSPNCWRGGKPWRGSFKRSFEHVEPDSELDSDVLRYAKRRRIGGPQG</sequence>
<keyword evidence="3" id="KW-1185">Reference proteome</keyword>
<evidence type="ECO:0000256" key="1">
    <source>
        <dbReference type="SAM" id="MobiDB-lite"/>
    </source>
</evidence>
<dbReference type="Proteomes" id="UP001362999">
    <property type="component" value="Unassembled WGS sequence"/>
</dbReference>
<reference evidence="2 3" key="1">
    <citation type="journal article" date="2024" name="J Genomics">
        <title>Draft genome sequencing and assembly of Favolaschia claudopus CIRM-BRFM 2984 isolated from oak limbs.</title>
        <authorList>
            <person name="Navarro D."/>
            <person name="Drula E."/>
            <person name="Chaduli D."/>
            <person name="Cazenave R."/>
            <person name="Ahrendt S."/>
            <person name="Wang J."/>
            <person name="Lipzen A."/>
            <person name="Daum C."/>
            <person name="Barry K."/>
            <person name="Grigoriev I.V."/>
            <person name="Favel A."/>
            <person name="Rosso M.N."/>
            <person name="Martin F."/>
        </authorList>
    </citation>
    <scope>NUCLEOTIDE SEQUENCE [LARGE SCALE GENOMIC DNA]</scope>
    <source>
        <strain evidence="2 3">CIRM-BRFM 2984</strain>
    </source>
</reference>
<evidence type="ECO:0000313" key="3">
    <source>
        <dbReference type="Proteomes" id="UP001362999"/>
    </source>
</evidence>
<evidence type="ECO:0000313" key="2">
    <source>
        <dbReference type="EMBL" id="KAK7039351.1"/>
    </source>
</evidence>
<organism evidence="2 3">
    <name type="scientific">Favolaschia claudopus</name>
    <dbReference type="NCBI Taxonomy" id="2862362"/>
    <lineage>
        <taxon>Eukaryota</taxon>
        <taxon>Fungi</taxon>
        <taxon>Dikarya</taxon>
        <taxon>Basidiomycota</taxon>
        <taxon>Agaricomycotina</taxon>
        <taxon>Agaricomycetes</taxon>
        <taxon>Agaricomycetidae</taxon>
        <taxon>Agaricales</taxon>
        <taxon>Marasmiineae</taxon>
        <taxon>Mycenaceae</taxon>
        <taxon>Favolaschia</taxon>
    </lineage>
</organism>
<name>A0AAW0CLD3_9AGAR</name>
<proteinExistence type="predicted"/>
<gene>
    <name evidence="2" type="ORF">R3P38DRAFT_2899048</name>
</gene>
<accession>A0AAW0CLD3</accession>
<dbReference type="AlphaFoldDB" id="A0AAW0CLD3"/>
<protein>
    <submittedName>
        <fullName evidence="2">Uncharacterized protein</fullName>
    </submittedName>
</protein>
<feature type="region of interest" description="Disordered" evidence="1">
    <location>
        <begin position="75"/>
        <end position="98"/>
    </location>
</feature>
<comment type="caution">
    <text evidence="2">The sequence shown here is derived from an EMBL/GenBank/DDBJ whole genome shotgun (WGS) entry which is preliminary data.</text>
</comment>
<dbReference type="EMBL" id="JAWWNJ010000016">
    <property type="protein sequence ID" value="KAK7039351.1"/>
    <property type="molecule type" value="Genomic_DNA"/>
</dbReference>